<evidence type="ECO:0000313" key="2">
    <source>
        <dbReference type="EMBL" id="BAK35550.1"/>
    </source>
</evidence>
<reference evidence="2 3" key="1">
    <citation type="submission" date="2011-05" db="EMBL/GenBank/DDBJ databases">
        <title>Whole genome sequence of Microlunatus phosphovorus NM-1.</title>
        <authorList>
            <person name="Hosoyama A."/>
            <person name="Sasaki K."/>
            <person name="Harada T."/>
            <person name="Igarashi R."/>
            <person name="Kawakoshi A."/>
            <person name="Sasagawa M."/>
            <person name="Fukada J."/>
            <person name="Nakamura S."/>
            <person name="Katano Y."/>
            <person name="Hanada S."/>
            <person name="Kamagata Y."/>
            <person name="Nakamura N."/>
            <person name="Yamazaki S."/>
            <person name="Fujita N."/>
        </authorList>
    </citation>
    <scope>NUCLEOTIDE SEQUENCE [LARGE SCALE GENOMIC DNA]</scope>
    <source>
        <strain evidence="3">ATCC 700054 / DSM 10555 / JCM 9379 / NBRC 101784 / NCIMB 13414 / VKM Ac-1990 / NM-1</strain>
    </source>
</reference>
<evidence type="ECO:0000313" key="3">
    <source>
        <dbReference type="Proteomes" id="UP000007947"/>
    </source>
</evidence>
<gene>
    <name evidence="2" type="ordered locus">MLP_25360</name>
</gene>
<keyword evidence="1" id="KW-0472">Membrane</keyword>
<dbReference type="STRING" id="1032480.MLP_25360"/>
<keyword evidence="1" id="KW-0812">Transmembrane</keyword>
<evidence type="ECO:0000256" key="1">
    <source>
        <dbReference type="SAM" id="Phobius"/>
    </source>
</evidence>
<name>F5XGR8_MICPN</name>
<dbReference type="Proteomes" id="UP000007947">
    <property type="component" value="Chromosome"/>
</dbReference>
<feature type="transmembrane region" description="Helical" evidence="1">
    <location>
        <begin position="28"/>
        <end position="53"/>
    </location>
</feature>
<dbReference type="AlphaFoldDB" id="F5XGR8"/>
<accession>F5XGR8</accession>
<dbReference type="eggNOG" id="COG0477">
    <property type="taxonomic scope" value="Bacteria"/>
</dbReference>
<keyword evidence="3" id="KW-1185">Reference proteome</keyword>
<organism evidence="2 3">
    <name type="scientific">Microlunatus phosphovorus (strain ATCC 700054 / DSM 10555 / JCM 9379 / NBRC 101784 / NCIMB 13414 / VKM Ac-1990 / NM-1)</name>
    <dbReference type="NCBI Taxonomy" id="1032480"/>
    <lineage>
        <taxon>Bacteria</taxon>
        <taxon>Bacillati</taxon>
        <taxon>Actinomycetota</taxon>
        <taxon>Actinomycetes</taxon>
        <taxon>Propionibacteriales</taxon>
        <taxon>Propionibacteriaceae</taxon>
        <taxon>Microlunatus</taxon>
    </lineage>
</organism>
<dbReference type="EMBL" id="AP012204">
    <property type="protein sequence ID" value="BAK35550.1"/>
    <property type="molecule type" value="Genomic_DNA"/>
</dbReference>
<protein>
    <submittedName>
        <fullName evidence="2">Uncharacterized protein</fullName>
    </submittedName>
</protein>
<sequence length="139" mass="14680">MPSWSTDVYRSGFREIVNSLRHIVGHPLLRGALATEVFATVLAMPISLFPVVYKARFGGDPGMLGLFFTAVATGRITAGSSQLRGTIVQLATSDANRGRVSSVGVRHRRLWSRLVTLSGGIVVGLISAPLASSPADCSA</sequence>
<feature type="transmembrane region" description="Helical" evidence="1">
    <location>
        <begin position="110"/>
        <end position="131"/>
    </location>
</feature>
<dbReference type="HOGENOM" id="CLU_1842824_0_0_11"/>
<dbReference type="KEGG" id="mph:MLP_25360"/>
<keyword evidence="1" id="KW-1133">Transmembrane helix</keyword>
<proteinExistence type="predicted"/>